<evidence type="ECO:0000256" key="12">
    <source>
        <dbReference type="RuleBase" id="RU365032"/>
    </source>
</evidence>
<proteinExistence type="inferred from homology"/>
<dbReference type="GO" id="GO:0005829">
    <property type="term" value="C:cytosol"/>
    <property type="evidence" value="ECO:0007669"/>
    <property type="project" value="UniProtKB-SubCell"/>
</dbReference>
<dbReference type="Gene3D" id="3.30.470.20">
    <property type="entry name" value="ATP-grasp fold, B domain"/>
    <property type="match status" value="1"/>
</dbReference>
<organism evidence="15 16">
    <name type="scientific">Papaver somniferum</name>
    <name type="common">Opium poppy</name>
    <dbReference type="NCBI Taxonomy" id="3469"/>
    <lineage>
        <taxon>Eukaryota</taxon>
        <taxon>Viridiplantae</taxon>
        <taxon>Streptophyta</taxon>
        <taxon>Embryophyta</taxon>
        <taxon>Tracheophyta</taxon>
        <taxon>Spermatophyta</taxon>
        <taxon>Magnoliopsida</taxon>
        <taxon>Ranunculales</taxon>
        <taxon>Papaveraceae</taxon>
        <taxon>Papaveroideae</taxon>
        <taxon>Papaver</taxon>
    </lineage>
</organism>
<dbReference type="FunFam" id="3.40.50.11950:FF:000002">
    <property type="entry name" value="Inositol hexakisphosphate and diphosphoinositol-pentakisphosphate kinase"/>
    <property type="match status" value="1"/>
</dbReference>
<dbReference type="PANTHER" id="PTHR12750">
    <property type="entry name" value="DIPHOSPHOINOSITOL PENTAKISPHOSPHATE KINASE"/>
    <property type="match status" value="1"/>
</dbReference>
<keyword evidence="6 12" id="KW-0547">Nucleotide-binding</keyword>
<feature type="domain" description="VIP1 N-terminal" evidence="14">
    <location>
        <begin position="13"/>
        <end position="108"/>
    </location>
</feature>
<evidence type="ECO:0000313" key="16">
    <source>
        <dbReference type="Proteomes" id="UP000316621"/>
    </source>
</evidence>
<comment type="catalytic activity">
    <reaction evidence="11">
        <text>1D-myo-inositol hexakisphosphate + ATP = 1-diphospho-1D-myo-inositol 2,3,4,5,6-pentakisphosphate + ADP</text>
        <dbReference type="Rhea" id="RHEA:37459"/>
        <dbReference type="ChEBI" id="CHEBI:30616"/>
        <dbReference type="ChEBI" id="CHEBI:58130"/>
        <dbReference type="ChEBI" id="CHEBI:74946"/>
        <dbReference type="ChEBI" id="CHEBI:456216"/>
        <dbReference type="EC" id="2.7.4.24"/>
    </reaction>
    <physiologicalReaction direction="left-to-right" evidence="11">
        <dbReference type="Rhea" id="RHEA:37460"/>
    </physiologicalReaction>
</comment>
<keyword evidence="4" id="KW-0597">Phosphoprotein</keyword>
<dbReference type="FunFam" id="3.30.470.20:FF:000019">
    <property type="entry name" value="Inositol hexakisphosphate and diphosphoinositol-pentakisphosphate kinase"/>
    <property type="match status" value="1"/>
</dbReference>
<evidence type="ECO:0000259" key="14">
    <source>
        <dbReference type="Pfam" id="PF18086"/>
    </source>
</evidence>
<evidence type="ECO:0000256" key="1">
    <source>
        <dbReference type="ARBA" id="ARBA00004514"/>
    </source>
</evidence>
<keyword evidence="3 12" id="KW-0963">Cytoplasm</keyword>
<gene>
    <name evidence="15" type="ORF">C5167_006025</name>
</gene>
<comment type="catalytic activity">
    <reaction evidence="10">
        <text>5-diphospho-1D-myo-inositol 1,2,3,4,6-pentakisphosphate + ATP + H(+) = 1,5-bis(diphospho)-1D-myo-inositol 2,3,4,6-tetrakisphosphate + ADP</text>
        <dbReference type="Rhea" id="RHEA:10276"/>
        <dbReference type="ChEBI" id="CHEBI:15378"/>
        <dbReference type="ChEBI" id="CHEBI:30616"/>
        <dbReference type="ChEBI" id="CHEBI:58628"/>
        <dbReference type="ChEBI" id="CHEBI:77983"/>
        <dbReference type="ChEBI" id="CHEBI:456216"/>
        <dbReference type="EC" id="2.7.4.24"/>
    </reaction>
    <physiologicalReaction direction="left-to-right" evidence="10">
        <dbReference type="Rhea" id="RHEA:10277"/>
    </physiologicalReaction>
</comment>
<accession>A0A4Y7JFA2</accession>
<sequence>MDSDEENGDYRKIKIGVCVMEKKVKCGLEAFSSPMGQILDRLQSFGEFEILYFGDKVILEEPVESWPICDCLIAFHSSGYPLEKAEAYASLRKPFLVNDLKQQHLLHDRRKVYECLEMYGIPIPRYALVNREYPNQDLDYFVEQDDFVEVHGERFWKPFVEKPIHGDDHSIMIYYPSSAGSGMKELFRKVGNRSSEFHPEVRQVRREGSYIYEEFMPTGGTDVKVYTVGPEYAHAEARKSPVVDGVVMRNPDGKEVRYPVLLTPGEKQMAREVCVAFRQSVCGFDLLRCDGRSYVCDVNGWSFVKNSHKYYDDAACVLRKMFLDAKAPHLSSTIPPTLPWKVNEPVQPTEGLTRQGSGIIGSFGQSEELRCVIAIVRHGDRTPKQKVKLKVTEEKLLNLMLKYNGGRPRSETKLKSAVQLQDLLDATRMLVPRTRCGRESDSDAEDLEHAEKLRQVKAVLEEGGHFSGIYRKVQLKPLKWVKISKANGEGEEERPVEALMVLKYGGVLTHAGRKQAEELGRYFRNNMYPGEGTGLLRLHSTYRHDLKIYSSDEGRVQMSAAAFAKGLLDLEGQLTPILVSLVSKDSSMLDGLENASIEMEGAKARLNEIITAGAKSSHGGGNAEFPWMVDGAGLPSNASQLLKNLVQLTKKVTAQVKLLAIDEDEELAETSSFADAVLPYDQAKALGKVNIDVGRIAAGLPCGSEGFLLMFARWKKLERELYNERKERFDIKQIPDVYDSSKYDLLHNAHLNLEGLDELFKVAQLLADGVIPNEYGINPKQKLKIGSKIARRLLGKILIDLRNTREEAISVAELKSNQDQNPVFPKTKKEDFDFLAKYQKHEDTKRSTSEKSLDQDDEETKYRLDPKYANVRTPDRHVRTRLYFTSESHIHSLMNVLRYCNLDESLQGEESLVSGSALGRVFKTRELDYMSYVVLRMFENIEIPLEDPKRYRIEMTFSRGADLSPLENNDGEAASLHQEHTLPIMGPERLQEVGSYLTLETMETMIRPFAMPAEDFPPPSTPQGFSGYFSKSAVLERLVNLWPFHKHANANGK</sequence>
<evidence type="ECO:0000256" key="9">
    <source>
        <dbReference type="ARBA" id="ARBA00022990"/>
    </source>
</evidence>
<dbReference type="GO" id="GO:0033857">
    <property type="term" value="F:5-diphosphoinositol pentakisphosphate 1-kinase activity"/>
    <property type="evidence" value="ECO:0007669"/>
    <property type="project" value="UniProtKB-ARBA"/>
</dbReference>
<keyword evidence="5 12" id="KW-0808">Transferase</keyword>
<dbReference type="OrthoDB" id="18042at2759"/>
<evidence type="ECO:0000256" key="10">
    <source>
        <dbReference type="ARBA" id="ARBA00033696"/>
    </source>
</evidence>
<comment type="function">
    <text evidence="12">Bifunctional inositol kinase that acts in concert with the IP6K kinases to synthesize the diphosphate group-containing inositol pyrophosphates diphosphoinositol pentakisphosphate, PP-InsP5, and bis-diphosphoinositol tetrakisphosphate, (PP)2-InsP4. PP-InsP5 and (PP)2-InsP4, also respectively called InsP7 and InsP8, may regulate a variety of cellular processes, including apoptosis, vesicle trafficking, cytoskeletal dynamics, and exocytosis. Phosphorylates inositol hexakisphosphate (InsP6).</text>
</comment>
<protein>
    <recommendedName>
        <fullName evidence="12">Inositol hexakisphosphate and diphosphoinositol-pentakisphosphate kinase</fullName>
        <ecNumber evidence="12">2.7.4.24</ecNumber>
    </recommendedName>
</protein>
<evidence type="ECO:0000256" key="7">
    <source>
        <dbReference type="ARBA" id="ARBA00022777"/>
    </source>
</evidence>
<dbReference type="AlphaFoldDB" id="A0A4Y7JFA2"/>
<evidence type="ECO:0000256" key="8">
    <source>
        <dbReference type="ARBA" id="ARBA00022840"/>
    </source>
</evidence>
<dbReference type="OMA" id="AWPRCDA"/>
<dbReference type="InterPro" id="IPR037446">
    <property type="entry name" value="His_Pase_VIP1"/>
</dbReference>
<dbReference type="Pfam" id="PF18086">
    <property type="entry name" value="PPIP5K2_N"/>
    <property type="match status" value="1"/>
</dbReference>
<evidence type="ECO:0000256" key="2">
    <source>
        <dbReference type="ARBA" id="ARBA00005609"/>
    </source>
</evidence>
<dbReference type="GO" id="GO:0052723">
    <property type="term" value="F:inositol hexakisphosphate 1-kinase activity"/>
    <property type="evidence" value="ECO:0007669"/>
    <property type="project" value="RHEA"/>
</dbReference>
<dbReference type="GO" id="GO:0005524">
    <property type="term" value="F:ATP binding"/>
    <property type="evidence" value="ECO:0007669"/>
    <property type="project" value="UniProtKB-KW"/>
</dbReference>
<evidence type="ECO:0000256" key="3">
    <source>
        <dbReference type="ARBA" id="ARBA00022490"/>
    </source>
</evidence>
<name>A0A4Y7JFA2_PAPSO</name>
<dbReference type="InterPro" id="IPR040557">
    <property type="entry name" value="VIP1_N"/>
</dbReference>
<dbReference type="Pfam" id="PF00328">
    <property type="entry name" value="His_Phos_2"/>
    <property type="match status" value="1"/>
</dbReference>
<dbReference type="EMBL" id="CM010718">
    <property type="protein sequence ID" value="RZC58722.1"/>
    <property type="molecule type" value="Genomic_DNA"/>
</dbReference>
<dbReference type="InterPro" id="IPR033379">
    <property type="entry name" value="Acid_Pase_AS"/>
</dbReference>
<keyword evidence="9" id="KW-0007">Acetylation</keyword>
<dbReference type="SUPFAM" id="SSF53254">
    <property type="entry name" value="Phosphoglycerate mutase-like"/>
    <property type="match status" value="1"/>
</dbReference>
<evidence type="ECO:0000256" key="11">
    <source>
        <dbReference type="ARBA" id="ARBA00034629"/>
    </source>
</evidence>
<dbReference type="EC" id="2.7.4.24" evidence="12"/>
<dbReference type="InterPro" id="IPR029033">
    <property type="entry name" value="His_PPase_superfam"/>
</dbReference>
<evidence type="ECO:0000256" key="6">
    <source>
        <dbReference type="ARBA" id="ARBA00022741"/>
    </source>
</evidence>
<dbReference type="CDD" id="cd07061">
    <property type="entry name" value="HP_HAP_like"/>
    <property type="match status" value="1"/>
</dbReference>
<reference evidence="15 16" key="1">
    <citation type="journal article" date="2018" name="Science">
        <title>The opium poppy genome and morphinan production.</title>
        <authorList>
            <person name="Guo L."/>
            <person name="Winzer T."/>
            <person name="Yang X."/>
            <person name="Li Y."/>
            <person name="Ning Z."/>
            <person name="He Z."/>
            <person name="Teodor R."/>
            <person name="Lu Y."/>
            <person name="Bowser T.A."/>
            <person name="Graham I.A."/>
            <person name="Ye K."/>
        </authorList>
    </citation>
    <scope>NUCLEOTIDE SEQUENCE [LARGE SCALE GENOMIC DNA]</scope>
    <source>
        <strain evidence="16">cv. HN1</strain>
        <tissue evidence="15">Leaves</tissue>
    </source>
</reference>
<dbReference type="STRING" id="3469.A0A4Y7JFA2"/>
<dbReference type="Proteomes" id="UP000316621">
    <property type="component" value="Chromosome 4"/>
</dbReference>
<evidence type="ECO:0000256" key="13">
    <source>
        <dbReference type="SAM" id="MobiDB-lite"/>
    </source>
</evidence>
<dbReference type="SUPFAM" id="SSF56059">
    <property type="entry name" value="Glutathione synthetase ATP-binding domain-like"/>
    <property type="match status" value="1"/>
</dbReference>
<evidence type="ECO:0000256" key="4">
    <source>
        <dbReference type="ARBA" id="ARBA00022553"/>
    </source>
</evidence>
<keyword evidence="8 12" id="KW-0067">ATP-binding</keyword>
<keyword evidence="16" id="KW-1185">Reference proteome</keyword>
<keyword evidence="7 12" id="KW-0418">Kinase</keyword>
<feature type="region of interest" description="Disordered" evidence="13">
    <location>
        <begin position="843"/>
        <end position="862"/>
    </location>
</feature>
<comment type="subcellular location">
    <subcellularLocation>
        <location evidence="1 12">Cytoplasm</location>
        <location evidence="1 12">Cytosol</location>
    </subcellularLocation>
</comment>
<evidence type="ECO:0000313" key="15">
    <source>
        <dbReference type="EMBL" id="RZC58722.1"/>
    </source>
</evidence>
<dbReference type="Gramene" id="RZC58722">
    <property type="protein sequence ID" value="RZC58722"/>
    <property type="gene ID" value="C5167_006025"/>
</dbReference>
<dbReference type="PROSITE" id="PS00616">
    <property type="entry name" value="HIS_ACID_PHOSPHAT_1"/>
    <property type="match status" value="1"/>
</dbReference>
<evidence type="ECO:0000256" key="5">
    <source>
        <dbReference type="ARBA" id="ARBA00022679"/>
    </source>
</evidence>
<dbReference type="GO" id="GO:0032958">
    <property type="term" value="P:inositol phosphate biosynthetic process"/>
    <property type="evidence" value="ECO:0007669"/>
    <property type="project" value="TreeGrafter"/>
</dbReference>
<dbReference type="Gene3D" id="3.40.50.1240">
    <property type="entry name" value="Phosphoglycerate mutase-like"/>
    <property type="match status" value="1"/>
</dbReference>
<comment type="similarity">
    <text evidence="2 12">Belongs to the histidine acid phosphatase family. VIP1 subfamily.</text>
</comment>
<dbReference type="Gene3D" id="3.40.50.11950">
    <property type="match status" value="1"/>
</dbReference>
<dbReference type="GO" id="GO:0006020">
    <property type="term" value="P:inositol metabolic process"/>
    <property type="evidence" value="ECO:0007669"/>
    <property type="project" value="TreeGrafter"/>
</dbReference>
<dbReference type="InterPro" id="IPR000560">
    <property type="entry name" value="His_Pase_clade-2"/>
</dbReference>
<dbReference type="PANTHER" id="PTHR12750:SF9">
    <property type="entry name" value="INOSITOL HEXAKISPHOSPHATE AND DIPHOSPHOINOSITOL-PENTAKISPHOSPHATE KINASE"/>
    <property type="match status" value="1"/>
</dbReference>